<evidence type="ECO:0000256" key="3">
    <source>
        <dbReference type="ARBA" id="ARBA00004819"/>
    </source>
</evidence>
<dbReference type="Proteomes" id="UP000734854">
    <property type="component" value="Unassembled WGS sequence"/>
</dbReference>
<protein>
    <recommendedName>
        <fullName evidence="11">Glutamate-1-semialdehyde 2,1-aminomutase, chloroplastic</fullName>
        <ecNumber evidence="7">5.4.3.8</ecNumber>
    </recommendedName>
</protein>
<comment type="similarity">
    <text evidence="5">Belongs to the class-III pyridoxal-phosphate-dependent aminotransferase family. HemL subfamily.</text>
</comment>
<dbReference type="NCBIfam" id="NF000818">
    <property type="entry name" value="PRK00062.1"/>
    <property type="match status" value="1"/>
</dbReference>
<organism evidence="13 14">
    <name type="scientific">Zingiber officinale</name>
    <name type="common">Ginger</name>
    <name type="synonym">Amomum zingiber</name>
    <dbReference type="NCBI Taxonomy" id="94328"/>
    <lineage>
        <taxon>Eukaryota</taxon>
        <taxon>Viridiplantae</taxon>
        <taxon>Streptophyta</taxon>
        <taxon>Embryophyta</taxon>
        <taxon>Tracheophyta</taxon>
        <taxon>Spermatophyta</taxon>
        <taxon>Magnoliopsida</taxon>
        <taxon>Liliopsida</taxon>
        <taxon>Zingiberales</taxon>
        <taxon>Zingiberaceae</taxon>
        <taxon>Zingiber</taxon>
    </lineage>
</organism>
<dbReference type="UniPathway" id="UPA00668"/>
<evidence type="ECO:0000256" key="1">
    <source>
        <dbReference type="ARBA" id="ARBA00001579"/>
    </source>
</evidence>
<proteinExistence type="inferred from homology"/>
<dbReference type="InterPro" id="IPR049704">
    <property type="entry name" value="Aminotrans_3_PPA_site"/>
</dbReference>
<gene>
    <name evidence="13" type="ORF">ZIOFF_069336</name>
</gene>
<comment type="caution">
    <text evidence="13">The sequence shown here is derived from an EMBL/GenBank/DDBJ whole genome shotgun (WGS) entry which is preliminary data.</text>
</comment>
<evidence type="ECO:0000256" key="5">
    <source>
        <dbReference type="ARBA" id="ARBA00008981"/>
    </source>
</evidence>
<dbReference type="FunFam" id="3.40.640.10:FF:000021">
    <property type="entry name" value="Glutamate-1-semialdehyde 2,1-aminomutase"/>
    <property type="match status" value="1"/>
</dbReference>
<keyword evidence="10" id="KW-0627">Porphyrin biosynthesis</keyword>
<evidence type="ECO:0000313" key="14">
    <source>
        <dbReference type="Proteomes" id="UP000734854"/>
    </source>
</evidence>
<dbReference type="Pfam" id="PF00202">
    <property type="entry name" value="Aminotran_3"/>
    <property type="match status" value="1"/>
</dbReference>
<sequence length="473" mass="50609">MASVAGVGVSWRSSKAALLPSSVKPSRAATRLAFTIRNAVSVEKKNYTLQKSEEIFNAAKELMPGGVNSPVRAFKSVGGQPIVFDSVKGSRMWDVDGNEYIDYVGSWGPAIIGHADDKVNAALIETLKKGTSFGAPCILENVLAEMVISAVPSVEMVRFVNSGTEACMGVLRLARAFTGREKLIKFEGCYHGHANAFLVKAGSGVATLGLPDSPGVPSGATMDTLTSPYNDLETVKKLFETHKGEIAAVILEPVVGNAGFIPPKPEFLNGLREITEQNGALLIFDEVMTGFRLAYGGAQEYFGITPDLTTLGKVIGGGLPVGAYGGRKDIMQMVAPAGPMYQAGTLSGNPLAMTAGIHTLKRLMEPGTYEYLDKITSDLTNGILDAGERAGHEMYGGYIHGMFGFFFNAGPVHNFEDAKKSDAAKFARFHRGMLEEGVYLAPSQFEAGFTSLAHTHKDIEQTIEAAERVLKRI</sequence>
<evidence type="ECO:0000256" key="2">
    <source>
        <dbReference type="ARBA" id="ARBA00001933"/>
    </source>
</evidence>
<dbReference type="PANTHER" id="PTHR43713">
    <property type="entry name" value="GLUTAMATE-1-SEMIALDEHYDE 2,1-AMINOMUTASE"/>
    <property type="match status" value="1"/>
</dbReference>
<evidence type="ECO:0000256" key="7">
    <source>
        <dbReference type="ARBA" id="ARBA00012143"/>
    </source>
</evidence>
<dbReference type="OrthoDB" id="425114at2759"/>
<dbReference type="HAMAP" id="MF_00375">
    <property type="entry name" value="HemL_aminotrans_3"/>
    <property type="match status" value="1"/>
</dbReference>
<comment type="cofactor">
    <cofactor evidence="2">
        <name>pyridoxal 5'-phosphate</name>
        <dbReference type="ChEBI" id="CHEBI:597326"/>
    </cofactor>
</comment>
<evidence type="ECO:0000256" key="9">
    <source>
        <dbReference type="ARBA" id="ARBA00023235"/>
    </source>
</evidence>
<dbReference type="GO" id="GO:0030170">
    <property type="term" value="F:pyridoxal phosphate binding"/>
    <property type="evidence" value="ECO:0007669"/>
    <property type="project" value="InterPro"/>
</dbReference>
<comment type="catalytic activity">
    <reaction evidence="1">
        <text>(S)-4-amino-5-oxopentanoate = 5-aminolevulinate</text>
        <dbReference type="Rhea" id="RHEA:14265"/>
        <dbReference type="ChEBI" id="CHEBI:57501"/>
        <dbReference type="ChEBI" id="CHEBI:356416"/>
        <dbReference type="EC" id="5.4.3.8"/>
    </reaction>
</comment>
<evidence type="ECO:0000256" key="11">
    <source>
        <dbReference type="ARBA" id="ARBA00074241"/>
    </source>
</evidence>
<dbReference type="PANTHER" id="PTHR43713:SF3">
    <property type="entry name" value="GLUTAMATE-1-SEMIALDEHYDE 2,1-AMINOMUTASE 1, CHLOROPLASTIC-RELATED"/>
    <property type="match status" value="1"/>
</dbReference>
<evidence type="ECO:0000256" key="10">
    <source>
        <dbReference type="ARBA" id="ARBA00023244"/>
    </source>
</evidence>
<comment type="pathway">
    <text evidence="3">Porphyrin-containing compound metabolism; protoporphyrin-IX biosynthesis; 5-aminolevulinate from L-glutamyl-tRNA(Glu): step 2/2.</text>
</comment>
<evidence type="ECO:0000256" key="6">
    <source>
        <dbReference type="ARBA" id="ARBA00011738"/>
    </source>
</evidence>
<comment type="pathway">
    <text evidence="4">Porphyrin-containing compound metabolism; chlorophyll biosynthesis.</text>
</comment>
<name>A0A8J5EV30_ZINOF</name>
<evidence type="ECO:0000256" key="4">
    <source>
        <dbReference type="ARBA" id="ARBA00005173"/>
    </source>
</evidence>
<dbReference type="GO" id="GO:0042286">
    <property type="term" value="F:glutamate-1-semialdehyde 2,1-aminomutase activity"/>
    <property type="evidence" value="ECO:0007669"/>
    <property type="project" value="UniProtKB-EC"/>
</dbReference>
<dbReference type="NCBIfam" id="TIGR00713">
    <property type="entry name" value="hemL"/>
    <property type="match status" value="1"/>
</dbReference>
<dbReference type="CDD" id="cd00610">
    <property type="entry name" value="OAT_like"/>
    <property type="match status" value="1"/>
</dbReference>
<dbReference type="GO" id="GO:0015995">
    <property type="term" value="P:chlorophyll biosynthetic process"/>
    <property type="evidence" value="ECO:0007669"/>
    <property type="project" value="UniProtKB-UniPathway"/>
</dbReference>
<keyword evidence="9" id="KW-0413">Isomerase</keyword>
<dbReference type="GO" id="GO:0009507">
    <property type="term" value="C:chloroplast"/>
    <property type="evidence" value="ECO:0007669"/>
    <property type="project" value="TreeGrafter"/>
</dbReference>
<dbReference type="PROSITE" id="PS00600">
    <property type="entry name" value="AA_TRANSFER_CLASS_3"/>
    <property type="match status" value="1"/>
</dbReference>
<keyword evidence="14" id="KW-1185">Reference proteome</keyword>
<comment type="subunit">
    <text evidence="6">Homodimer.</text>
</comment>
<dbReference type="InterPro" id="IPR005814">
    <property type="entry name" value="Aminotrans_3"/>
</dbReference>
<dbReference type="EMBL" id="JACMSC010000020">
    <property type="protein sequence ID" value="KAG6471889.1"/>
    <property type="molecule type" value="Genomic_DNA"/>
</dbReference>
<reference evidence="13 14" key="1">
    <citation type="submission" date="2020-08" db="EMBL/GenBank/DDBJ databases">
        <title>Plant Genome Project.</title>
        <authorList>
            <person name="Zhang R.-G."/>
        </authorList>
    </citation>
    <scope>NUCLEOTIDE SEQUENCE [LARGE SCALE GENOMIC DNA]</scope>
    <source>
        <tissue evidence="13">Rhizome</tissue>
    </source>
</reference>
<dbReference type="GO" id="GO:0008483">
    <property type="term" value="F:transaminase activity"/>
    <property type="evidence" value="ECO:0007669"/>
    <property type="project" value="InterPro"/>
</dbReference>
<evidence type="ECO:0000256" key="8">
    <source>
        <dbReference type="ARBA" id="ARBA00022898"/>
    </source>
</evidence>
<keyword evidence="8 12" id="KW-0663">Pyridoxal phosphate</keyword>
<dbReference type="FunFam" id="3.90.1150.10:FF:000012">
    <property type="entry name" value="Glutamate-1-semialdehyde 2,1-aminomutase"/>
    <property type="match status" value="1"/>
</dbReference>
<evidence type="ECO:0000313" key="13">
    <source>
        <dbReference type="EMBL" id="KAG6471889.1"/>
    </source>
</evidence>
<accession>A0A8J5EV30</accession>
<dbReference type="InterPro" id="IPR004639">
    <property type="entry name" value="4pyrrol_synth_GluAld_NH2Trfase"/>
</dbReference>
<evidence type="ECO:0000256" key="12">
    <source>
        <dbReference type="RuleBase" id="RU003560"/>
    </source>
</evidence>
<dbReference type="AlphaFoldDB" id="A0A8J5EV30"/>
<dbReference type="EC" id="5.4.3.8" evidence="7"/>